<dbReference type="SMART" id="SM00409">
    <property type="entry name" value="IG"/>
    <property type="match status" value="1"/>
</dbReference>
<dbReference type="AlphaFoldDB" id="A0A6P8F130"/>
<organism evidence="3 4">
    <name type="scientific">Clupea harengus</name>
    <name type="common">Atlantic herring</name>
    <dbReference type="NCBI Taxonomy" id="7950"/>
    <lineage>
        <taxon>Eukaryota</taxon>
        <taxon>Metazoa</taxon>
        <taxon>Chordata</taxon>
        <taxon>Craniata</taxon>
        <taxon>Vertebrata</taxon>
        <taxon>Euteleostomi</taxon>
        <taxon>Actinopterygii</taxon>
        <taxon>Neopterygii</taxon>
        <taxon>Teleostei</taxon>
        <taxon>Clupei</taxon>
        <taxon>Clupeiformes</taxon>
        <taxon>Clupeoidei</taxon>
        <taxon>Clupeidae</taxon>
        <taxon>Clupea</taxon>
    </lineage>
</organism>
<keyword evidence="1" id="KW-0812">Transmembrane</keyword>
<dbReference type="CDD" id="cd00882">
    <property type="entry name" value="Ras_like_GTPase"/>
    <property type="match status" value="1"/>
</dbReference>
<accession>A0A6P8F130</accession>
<feature type="transmembrane region" description="Helical" evidence="1">
    <location>
        <begin position="12"/>
        <end position="30"/>
    </location>
</feature>
<dbReference type="KEGG" id="char:116219336"/>
<keyword evidence="1" id="KW-0472">Membrane</keyword>
<evidence type="ECO:0000259" key="2">
    <source>
        <dbReference type="SMART" id="SM00409"/>
    </source>
</evidence>
<evidence type="ECO:0000313" key="4">
    <source>
        <dbReference type="RefSeq" id="XP_031418449.2"/>
    </source>
</evidence>
<reference evidence="4" key="1">
    <citation type="submission" date="2025-08" db="UniProtKB">
        <authorList>
            <consortium name="RefSeq"/>
        </authorList>
    </citation>
    <scope>IDENTIFICATION</scope>
</reference>
<dbReference type="PANTHER" id="PTHR14241:SF1">
    <property type="entry name" value="INTERFERON-INDUCED PROTEIN 44-RELATED"/>
    <property type="match status" value="1"/>
</dbReference>
<protein>
    <submittedName>
        <fullName evidence="4">Interferon-induced protein 44-like</fullName>
    </submittedName>
</protein>
<dbReference type="Proteomes" id="UP000515152">
    <property type="component" value="Chromosome 24"/>
</dbReference>
<proteinExistence type="predicted"/>
<dbReference type="Pfam" id="PF07679">
    <property type="entry name" value="I-set"/>
    <property type="match status" value="1"/>
</dbReference>
<dbReference type="InterPro" id="IPR003599">
    <property type="entry name" value="Ig_sub"/>
</dbReference>
<keyword evidence="1" id="KW-1133">Transmembrane helix</keyword>
<gene>
    <name evidence="4" type="primary">LOC116219336</name>
</gene>
<evidence type="ECO:0000256" key="1">
    <source>
        <dbReference type="SAM" id="Phobius"/>
    </source>
</evidence>
<dbReference type="RefSeq" id="XP_031418449.2">
    <property type="nucleotide sequence ID" value="XM_031562589.2"/>
</dbReference>
<sequence>MLHTAKNRTFDTLMSYYILYIICVFLNLFISDISVKRGQAITFWWDANCEVKGKWKKDGLTLHNGGRITINQSEDSLSFSLTISKATGEDEGGYTLELSNRKGQVSGSAKVKLLDYALAWRTMDCQANDAVKTALREFRPSNPEAQRLRFLLHGPVGAGKSSIVNSINTVFQGRIKVNAHAPPGTDTTETKTYKTHKIENQQGNELSFVFNDLMGLERQKRCGVLPDDIISAIKGHIIDGYEFNPTSELKTGRYYNSNPTLDDKVHCLVCVIPANKIPLLEEHDIVIMKMKEVGDDVKILEIPRVVLMTHVDKCCPLVNEDLGKIYFSKKVKIAMQDCSIKLGVPMNCIFPVKNYHEENCLDKKMDCLILDALNKIVDFANDYVKKQIE</sequence>
<dbReference type="PANTHER" id="PTHR14241">
    <property type="entry name" value="INTERFERON-INDUCED PROTEIN 44"/>
    <property type="match status" value="1"/>
</dbReference>
<dbReference type="OrthoDB" id="25620at2759"/>
<dbReference type="GeneID" id="116219336"/>
<evidence type="ECO:0000313" key="3">
    <source>
        <dbReference type="Proteomes" id="UP000515152"/>
    </source>
</evidence>
<feature type="domain" description="Immunoglobulin" evidence="2">
    <location>
        <begin position="30"/>
        <end position="114"/>
    </location>
</feature>
<dbReference type="InterPro" id="IPR013098">
    <property type="entry name" value="Ig_I-set"/>
</dbReference>
<dbReference type="GO" id="GO:0006955">
    <property type="term" value="P:immune response"/>
    <property type="evidence" value="ECO:0007669"/>
    <property type="project" value="TreeGrafter"/>
</dbReference>
<keyword evidence="3" id="KW-1185">Reference proteome</keyword>
<name>A0A6P8F130_CLUHA</name>